<comment type="caution">
    <text evidence="2">The sequence shown here is derived from an EMBL/GenBank/DDBJ whole genome shotgun (WGS) entry which is preliminary data.</text>
</comment>
<evidence type="ECO:0000256" key="1">
    <source>
        <dbReference type="SAM" id="MobiDB-lite"/>
    </source>
</evidence>
<proteinExistence type="predicted"/>
<dbReference type="EMBL" id="JBBPBN010000008">
    <property type="protein sequence ID" value="KAK9033046.1"/>
    <property type="molecule type" value="Genomic_DNA"/>
</dbReference>
<keyword evidence="3" id="KW-1185">Reference proteome</keyword>
<sequence length="129" mass="14700">MDRPLPKHIRIEIILDPFEYSKIEFPDINVVRENQQMVSQYFDGLNPRPGIASFLRLGASLQHVEDYEMTSNSSEEIHGGFVSPNGNLQNSGFLSSTTRSLSDDRNSEEPSQRISHHQGKSKSRYPRLP</sequence>
<evidence type="ECO:0000313" key="2">
    <source>
        <dbReference type="EMBL" id="KAK9033046.1"/>
    </source>
</evidence>
<feature type="compositionally biased region" description="Polar residues" evidence="1">
    <location>
        <begin position="84"/>
        <end position="100"/>
    </location>
</feature>
<gene>
    <name evidence="2" type="ORF">V6N11_018084</name>
</gene>
<organism evidence="2 3">
    <name type="scientific">Hibiscus sabdariffa</name>
    <name type="common">roselle</name>
    <dbReference type="NCBI Taxonomy" id="183260"/>
    <lineage>
        <taxon>Eukaryota</taxon>
        <taxon>Viridiplantae</taxon>
        <taxon>Streptophyta</taxon>
        <taxon>Embryophyta</taxon>
        <taxon>Tracheophyta</taxon>
        <taxon>Spermatophyta</taxon>
        <taxon>Magnoliopsida</taxon>
        <taxon>eudicotyledons</taxon>
        <taxon>Gunneridae</taxon>
        <taxon>Pentapetalae</taxon>
        <taxon>rosids</taxon>
        <taxon>malvids</taxon>
        <taxon>Malvales</taxon>
        <taxon>Malvaceae</taxon>
        <taxon>Malvoideae</taxon>
        <taxon>Hibiscus</taxon>
    </lineage>
</organism>
<name>A0ABR2T6C7_9ROSI</name>
<feature type="region of interest" description="Disordered" evidence="1">
    <location>
        <begin position="70"/>
        <end position="129"/>
    </location>
</feature>
<feature type="compositionally biased region" description="Basic residues" evidence="1">
    <location>
        <begin position="114"/>
        <end position="129"/>
    </location>
</feature>
<dbReference type="PANTHER" id="PTHR31208">
    <property type="entry name" value="EXPRESSED PROTEIN"/>
    <property type="match status" value="1"/>
</dbReference>
<feature type="compositionally biased region" description="Basic and acidic residues" evidence="1">
    <location>
        <begin position="101"/>
        <end position="111"/>
    </location>
</feature>
<dbReference type="Proteomes" id="UP001396334">
    <property type="component" value="Unassembled WGS sequence"/>
</dbReference>
<dbReference type="PANTHER" id="PTHR31208:SF3">
    <property type="entry name" value="OS01G0953500 PROTEIN"/>
    <property type="match status" value="1"/>
</dbReference>
<accession>A0ABR2T6C7</accession>
<evidence type="ECO:0000313" key="3">
    <source>
        <dbReference type="Proteomes" id="UP001396334"/>
    </source>
</evidence>
<protein>
    <submittedName>
        <fullName evidence="2">Uncharacterized protein</fullName>
    </submittedName>
</protein>
<reference evidence="2 3" key="1">
    <citation type="journal article" date="2024" name="G3 (Bethesda)">
        <title>Genome assembly of Hibiscus sabdariffa L. provides insights into metabolisms of medicinal natural products.</title>
        <authorList>
            <person name="Kim T."/>
        </authorList>
    </citation>
    <scope>NUCLEOTIDE SEQUENCE [LARGE SCALE GENOMIC DNA]</scope>
    <source>
        <strain evidence="2">TK-2024</strain>
        <tissue evidence="2">Old leaves</tissue>
    </source>
</reference>